<feature type="domain" description="GIY-YIG" evidence="3">
    <location>
        <begin position="1"/>
        <end position="77"/>
    </location>
</feature>
<gene>
    <name evidence="4" type="ORF">J1C47_19445</name>
</gene>
<sequence>MGGWVYIMASGRNGTLYVGVTSDLHRRVQEHREGDLGGFTARHGCKTLVWHERHDDIESAIQRETSIKRYRRAWKLRLIENLNPRWLDLFERFSDEDNPYRPSFVRSFEELPSAPDAPLDSRDGARE</sequence>
<dbReference type="InterPro" id="IPR000305">
    <property type="entry name" value="GIY-YIG_endonuc"/>
</dbReference>
<reference evidence="4 5" key="1">
    <citation type="submission" date="2021-03" db="EMBL/GenBank/DDBJ databases">
        <title>Whole genome sequence of Jiella sp. MQZ13P-4.</title>
        <authorList>
            <person name="Tuo L."/>
        </authorList>
    </citation>
    <scope>NUCLEOTIDE SEQUENCE [LARGE SCALE GENOMIC DNA]</scope>
    <source>
        <strain evidence="4 5">MQZ13P-4</strain>
    </source>
</reference>
<feature type="region of interest" description="Disordered" evidence="2">
    <location>
        <begin position="107"/>
        <end position="127"/>
    </location>
</feature>
<name>A0ABS3J828_9HYPH</name>
<evidence type="ECO:0000256" key="2">
    <source>
        <dbReference type="SAM" id="MobiDB-lite"/>
    </source>
</evidence>
<dbReference type="InterPro" id="IPR035901">
    <property type="entry name" value="GIY-YIG_endonuc_sf"/>
</dbReference>
<dbReference type="Gene3D" id="3.40.1440.10">
    <property type="entry name" value="GIY-YIG endonuclease"/>
    <property type="match status" value="1"/>
</dbReference>
<comment type="similarity">
    <text evidence="1">Belongs to the UPF0213 family.</text>
</comment>
<dbReference type="PROSITE" id="PS50164">
    <property type="entry name" value="GIY_YIG"/>
    <property type="match status" value="1"/>
</dbReference>
<evidence type="ECO:0000256" key="1">
    <source>
        <dbReference type="ARBA" id="ARBA00007435"/>
    </source>
</evidence>
<dbReference type="RefSeq" id="WP_207352458.1">
    <property type="nucleotide sequence ID" value="NZ_JAFMPY010000026.1"/>
</dbReference>
<organism evidence="4 5">
    <name type="scientific">Jiella sonneratiae</name>
    <dbReference type="NCBI Taxonomy" id="2816856"/>
    <lineage>
        <taxon>Bacteria</taxon>
        <taxon>Pseudomonadati</taxon>
        <taxon>Pseudomonadota</taxon>
        <taxon>Alphaproteobacteria</taxon>
        <taxon>Hyphomicrobiales</taxon>
        <taxon>Aurantimonadaceae</taxon>
        <taxon>Jiella</taxon>
    </lineage>
</organism>
<evidence type="ECO:0000313" key="5">
    <source>
        <dbReference type="Proteomes" id="UP000664288"/>
    </source>
</evidence>
<keyword evidence="5" id="KW-1185">Reference proteome</keyword>
<evidence type="ECO:0000313" key="4">
    <source>
        <dbReference type="EMBL" id="MBO0905825.1"/>
    </source>
</evidence>
<dbReference type="EMBL" id="JAFMPY010000026">
    <property type="protein sequence ID" value="MBO0905825.1"/>
    <property type="molecule type" value="Genomic_DNA"/>
</dbReference>
<evidence type="ECO:0000259" key="3">
    <source>
        <dbReference type="PROSITE" id="PS50164"/>
    </source>
</evidence>
<dbReference type="CDD" id="cd10448">
    <property type="entry name" value="GIY-YIG_unchar_3"/>
    <property type="match status" value="1"/>
</dbReference>
<proteinExistence type="inferred from homology"/>
<dbReference type="SUPFAM" id="SSF82771">
    <property type="entry name" value="GIY-YIG endonuclease"/>
    <property type="match status" value="1"/>
</dbReference>
<dbReference type="PANTHER" id="PTHR34477">
    <property type="entry name" value="UPF0213 PROTEIN YHBQ"/>
    <property type="match status" value="1"/>
</dbReference>
<dbReference type="Proteomes" id="UP000664288">
    <property type="component" value="Unassembled WGS sequence"/>
</dbReference>
<accession>A0ABS3J828</accession>
<protein>
    <submittedName>
        <fullName evidence="4">GIY-YIG nuclease family protein</fullName>
    </submittedName>
</protein>
<dbReference type="InterPro" id="IPR050190">
    <property type="entry name" value="UPF0213_domain"/>
</dbReference>
<dbReference type="Pfam" id="PF01541">
    <property type="entry name" value="GIY-YIG"/>
    <property type="match status" value="1"/>
</dbReference>
<comment type="caution">
    <text evidence="4">The sequence shown here is derived from an EMBL/GenBank/DDBJ whole genome shotgun (WGS) entry which is preliminary data.</text>
</comment>
<dbReference type="PANTHER" id="PTHR34477:SF5">
    <property type="entry name" value="BSL5627 PROTEIN"/>
    <property type="match status" value="1"/>
</dbReference>
<dbReference type="SMART" id="SM00465">
    <property type="entry name" value="GIYc"/>
    <property type="match status" value="1"/>
</dbReference>